<dbReference type="SUPFAM" id="SSF53850">
    <property type="entry name" value="Periplasmic binding protein-like II"/>
    <property type="match status" value="1"/>
</dbReference>
<comment type="similarity">
    <text evidence="1">Belongs to the LysR transcriptional regulatory family.</text>
</comment>
<keyword evidence="2" id="KW-0805">Transcription regulation</keyword>
<dbReference type="SUPFAM" id="SSF46785">
    <property type="entry name" value="Winged helix' DNA-binding domain"/>
    <property type="match status" value="1"/>
</dbReference>
<dbReference type="Pfam" id="PF03466">
    <property type="entry name" value="LysR_substrate"/>
    <property type="match status" value="1"/>
</dbReference>
<comment type="caution">
    <text evidence="6">The sequence shown here is derived from an EMBL/GenBank/DDBJ whole genome shotgun (WGS) entry which is preliminary data.</text>
</comment>
<feature type="domain" description="HTH lysR-type" evidence="5">
    <location>
        <begin position="2"/>
        <end position="59"/>
    </location>
</feature>
<dbReference type="Gene3D" id="1.10.10.10">
    <property type="entry name" value="Winged helix-like DNA-binding domain superfamily/Winged helix DNA-binding domain"/>
    <property type="match status" value="1"/>
</dbReference>
<reference evidence="6 7" key="1">
    <citation type="submission" date="2018-09" db="EMBL/GenBank/DDBJ databases">
        <title>Nesterenkonia natronophila sp. nov., an alkaliphilic actinobacteriume isolated from a soda lake, and emended description of the genus Nesterenkonia.</title>
        <authorList>
            <person name="Menes R.J."/>
            <person name="Iriarte A."/>
        </authorList>
    </citation>
    <scope>NUCLEOTIDE SEQUENCE [LARGE SCALE GENOMIC DNA]</scope>
    <source>
        <strain evidence="6 7">M8</strain>
    </source>
</reference>
<evidence type="ECO:0000256" key="3">
    <source>
        <dbReference type="ARBA" id="ARBA00023125"/>
    </source>
</evidence>
<name>A0A3A4F519_9MICC</name>
<dbReference type="GO" id="GO:0032993">
    <property type="term" value="C:protein-DNA complex"/>
    <property type="evidence" value="ECO:0007669"/>
    <property type="project" value="TreeGrafter"/>
</dbReference>
<dbReference type="GO" id="GO:0003700">
    <property type="term" value="F:DNA-binding transcription factor activity"/>
    <property type="evidence" value="ECO:0007669"/>
    <property type="project" value="InterPro"/>
</dbReference>
<keyword evidence="7" id="KW-1185">Reference proteome</keyword>
<evidence type="ECO:0000313" key="7">
    <source>
        <dbReference type="Proteomes" id="UP000266615"/>
    </source>
</evidence>
<dbReference type="InterPro" id="IPR000847">
    <property type="entry name" value="LysR_HTH_N"/>
</dbReference>
<dbReference type="Proteomes" id="UP000266615">
    <property type="component" value="Unassembled WGS sequence"/>
</dbReference>
<proteinExistence type="inferred from homology"/>
<dbReference type="GO" id="GO:0003677">
    <property type="term" value="F:DNA binding"/>
    <property type="evidence" value="ECO:0007669"/>
    <property type="project" value="UniProtKB-KW"/>
</dbReference>
<dbReference type="PROSITE" id="PS50931">
    <property type="entry name" value="HTH_LYSR"/>
    <property type="match status" value="1"/>
</dbReference>
<dbReference type="PANTHER" id="PTHR30346">
    <property type="entry name" value="TRANSCRIPTIONAL DUAL REGULATOR HCAR-RELATED"/>
    <property type="match status" value="1"/>
</dbReference>
<dbReference type="Pfam" id="PF00126">
    <property type="entry name" value="HTH_1"/>
    <property type="match status" value="1"/>
</dbReference>
<evidence type="ECO:0000256" key="4">
    <source>
        <dbReference type="ARBA" id="ARBA00023163"/>
    </source>
</evidence>
<dbReference type="InterPro" id="IPR036388">
    <property type="entry name" value="WH-like_DNA-bd_sf"/>
</dbReference>
<evidence type="ECO:0000256" key="1">
    <source>
        <dbReference type="ARBA" id="ARBA00009437"/>
    </source>
</evidence>
<dbReference type="Gene3D" id="3.40.190.10">
    <property type="entry name" value="Periplasmic binding protein-like II"/>
    <property type="match status" value="2"/>
</dbReference>
<accession>A0A3A4F519</accession>
<keyword evidence="3" id="KW-0238">DNA-binding</keyword>
<evidence type="ECO:0000259" key="5">
    <source>
        <dbReference type="PROSITE" id="PS50931"/>
    </source>
</evidence>
<dbReference type="OrthoDB" id="4131546at2"/>
<evidence type="ECO:0000313" key="6">
    <source>
        <dbReference type="EMBL" id="RJN32988.1"/>
    </source>
</evidence>
<sequence>MLNPLHLRTFSVVMRLGSFAAAGRELGYTGSAVSQQISALETQTGLTLFERYGHNIRATQSARMLSERAGETLSALNALEQAVGEMATGARGRLGLGSFPTASEVLIPAVLGRFSRVFPDVEVRFHDGEPEFLVPRLLEGDLDLLVSYRYDLVPRGWPAAVHRTPVMAEELRLLVPPSYQTAGREFTLSDFAEAPWISTREESAGNLAVERACAAAGFSPEIKYRTNDYDVIASFVLAGLGVAAVPLLAYGNRSDLTTLSPTDFTIRRHIELLTIKGSADPAVDSLIATIQTEAANLSSRHSSPSLLG</sequence>
<dbReference type="AlphaFoldDB" id="A0A3A4F519"/>
<gene>
    <name evidence="6" type="ORF">D3250_04045</name>
</gene>
<dbReference type="PANTHER" id="PTHR30346:SF29">
    <property type="entry name" value="LYSR SUBSTRATE-BINDING"/>
    <property type="match status" value="1"/>
</dbReference>
<dbReference type="RefSeq" id="WP_119902032.1">
    <property type="nucleotide sequence ID" value="NZ_QYZP01000001.1"/>
</dbReference>
<dbReference type="InterPro" id="IPR036390">
    <property type="entry name" value="WH_DNA-bd_sf"/>
</dbReference>
<evidence type="ECO:0000256" key="2">
    <source>
        <dbReference type="ARBA" id="ARBA00023015"/>
    </source>
</evidence>
<dbReference type="InterPro" id="IPR005119">
    <property type="entry name" value="LysR_subst-bd"/>
</dbReference>
<organism evidence="6 7">
    <name type="scientific">Nesterenkonia natronophila</name>
    <dbReference type="NCBI Taxonomy" id="2174932"/>
    <lineage>
        <taxon>Bacteria</taxon>
        <taxon>Bacillati</taxon>
        <taxon>Actinomycetota</taxon>
        <taxon>Actinomycetes</taxon>
        <taxon>Micrococcales</taxon>
        <taxon>Micrococcaceae</taxon>
        <taxon>Nesterenkonia</taxon>
    </lineage>
</organism>
<dbReference type="EMBL" id="QYZP01000001">
    <property type="protein sequence ID" value="RJN32988.1"/>
    <property type="molecule type" value="Genomic_DNA"/>
</dbReference>
<keyword evidence="4" id="KW-0804">Transcription</keyword>
<protein>
    <submittedName>
        <fullName evidence="6">LysR family transcriptional regulator</fullName>
    </submittedName>
</protein>
<dbReference type="CDD" id="cd08423">
    <property type="entry name" value="PBP2_LTTR_like_6"/>
    <property type="match status" value="1"/>
</dbReference>